<sequence>MRFLVLFVVSIGCFVGYCQSNEYYHLRYQFKTGDTAYLFGNNVKLRTQPNTDSNLVGLLEIGQKVEILELTNETMEFEGINRPWYKVKSGEEVGYVLGGLLSLTKKYEGKYEYVMVFRKDADQLQLMVRLVNVKSPADYSEIILPLTTPEFYVNLSENKGLESVDGILQIDYMAEACGVDGGGEFLFAYENRLVHAISYSSIGDGGIYSLDEAYSFPIDHGEESDLIMYTYEEQTTEDDELLWEETKSIKRMLRWEGKKLNPRGIQEKE</sequence>
<dbReference type="SMART" id="SM00287">
    <property type="entry name" value="SH3b"/>
    <property type="match status" value="1"/>
</dbReference>
<proteinExistence type="predicted"/>
<dbReference type="PROSITE" id="PS51781">
    <property type="entry name" value="SH3B"/>
    <property type="match status" value="1"/>
</dbReference>
<evidence type="ECO:0000313" key="2">
    <source>
        <dbReference type="EMBL" id="PCE62762.1"/>
    </source>
</evidence>
<dbReference type="Proteomes" id="UP000219559">
    <property type="component" value="Unassembled WGS sequence"/>
</dbReference>
<accession>A0A2A4G4V0</accession>
<protein>
    <recommendedName>
        <fullName evidence="1">SH3b domain-containing protein</fullName>
    </recommendedName>
</protein>
<dbReference type="Gene3D" id="2.30.30.40">
    <property type="entry name" value="SH3 Domains"/>
    <property type="match status" value="1"/>
</dbReference>
<dbReference type="EMBL" id="NBWU01000007">
    <property type="protein sequence ID" value="PCE62762.1"/>
    <property type="molecule type" value="Genomic_DNA"/>
</dbReference>
<dbReference type="InterPro" id="IPR003646">
    <property type="entry name" value="SH3-like_bac-type"/>
</dbReference>
<gene>
    <name evidence="2" type="ORF">B7P33_15865</name>
</gene>
<evidence type="ECO:0000313" key="3">
    <source>
        <dbReference type="Proteomes" id="UP000219559"/>
    </source>
</evidence>
<evidence type="ECO:0000259" key="1">
    <source>
        <dbReference type="PROSITE" id="PS51781"/>
    </source>
</evidence>
<organism evidence="2 3">
    <name type="scientific">Sediminicola luteus</name>
    <dbReference type="NCBI Taxonomy" id="319238"/>
    <lineage>
        <taxon>Bacteria</taxon>
        <taxon>Pseudomonadati</taxon>
        <taxon>Bacteroidota</taxon>
        <taxon>Flavobacteriia</taxon>
        <taxon>Flavobacteriales</taxon>
        <taxon>Flavobacteriaceae</taxon>
        <taxon>Sediminicola</taxon>
    </lineage>
</organism>
<name>A0A2A4G4V0_9FLAO</name>
<dbReference type="AlphaFoldDB" id="A0A2A4G4V0"/>
<feature type="domain" description="SH3b" evidence="1">
    <location>
        <begin position="33"/>
        <end position="105"/>
    </location>
</feature>
<comment type="caution">
    <text evidence="2">The sequence shown here is derived from an EMBL/GenBank/DDBJ whole genome shotgun (WGS) entry which is preliminary data.</text>
</comment>
<dbReference type="OrthoDB" id="1410098at2"/>
<dbReference type="Pfam" id="PF08239">
    <property type="entry name" value="SH3_3"/>
    <property type="match status" value="1"/>
</dbReference>
<reference evidence="2 3" key="1">
    <citation type="submission" date="2017-04" db="EMBL/GenBank/DDBJ databases">
        <title>A new member of the family Flavobacteriaceae isolated from ascidians.</title>
        <authorList>
            <person name="Chen L."/>
        </authorList>
    </citation>
    <scope>NUCLEOTIDE SEQUENCE [LARGE SCALE GENOMIC DNA]</scope>
    <source>
        <strain evidence="2 3">HQA918</strain>
    </source>
</reference>
<keyword evidence="3" id="KW-1185">Reference proteome</keyword>